<sequence length="138" mass="16458">MFEEFSEYLTVNIKNEDFWYDYACCEANNMLLSFNKQDWDKLTEFLPSQNVDWQKICFELVANEAAWFAKKFVIHFLCCDNFLLQCFALDTLNEHLFSNFLSNNEKYLFRNILSDINFPQNELGVQYLLASVLNKLNK</sequence>
<dbReference type="KEGG" id="mos:AXE82_09020"/>
<dbReference type="AlphaFoldDB" id="A0A120KR44"/>
<proteinExistence type="predicted"/>
<reference evidence="1 2" key="1">
    <citation type="submission" date="2018-06" db="EMBL/GenBank/DDBJ databases">
        <authorList>
            <consortium name="Pathogen Informatics"/>
            <person name="Doyle S."/>
        </authorList>
    </citation>
    <scope>NUCLEOTIDE SEQUENCE [LARGE SCALE GENOMIC DNA]</scope>
    <source>
        <strain evidence="1 2">NCTC10465</strain>
    </source>
</reference>
<dbReference type="Proteomes" id="UP000255230">
    <property type="component" value="Unassembled WGS sequence"/>
</dbReference>
<dbReference type="RefSeq" id="WP_062333847.1">
    <property type="nucleotide sequence ID" value="NZ_CALTVS010000082.1"/>
</dbReference>
<protein>
    <submittedName>
        <fullName evidence="1">Uncharacterized protein</fullName>
    </submittedName>
</protein>
<gene>
    <name evidence="1" type="ORF">NCTC10465_01832</name>
</gene>
<evidence type="ECO:0000313" key="2">
    <source>
        <dbReference type="Proteomes" id="UP000255230"/>
    </source>
</evidence>
<dbReference type="EMBL" id="UGPY01000001">
    <property type="protein sequence ID" value="STY98027.1"/>
    <property type="molecule type" value="Genomic_DNA"/>
</dbReference>
<organism evidence="1 2">
    <name type="scientific">Faucicola osloensis</name>
    <name type="common">Moraxella osloensis</name>
    <dbReference type="NCBI Taxonomy" id="34062"/>
    <lineage>
        <taxon>Bacteria</taxon>
        <taxon>Pseudomonadati</taxon>
        <taxon>Pseudomonadota</taxon>
        <taxon>Gammaproteobacteria</taxon>
        <taxon>Moraxellales</taxon>
        <taxon>Moraxellaceae</taxon>
        <taxon>Faucicola</taxon>
    </lineage>
</organism>
<evidence type="ECO:0000313" key="1">
    <source>
        <dbReference type="EMBL" id="STY98027.1"/>
    </source>
</evidence>
<keyword evidence="2" id="KW-1185">Reference proteome</keyword>
<name>A0A120KR44_FAUOS</name>
<accession>A0A120KR44</accession>
<dbReference type="OrthoDB" id="1914797at2"/>
<dbReference type="GeneID" id="35777905"/>